<feature type="transmembrane region" description="Helical" evidence="2">
    <location>
        <begin position="60"/>
        <end position="88"/>
    </location>
</feature>
<feature type="transmembrane region" description="Helical" evidence="2">
    <location>
        <begin position="294"/>
        <end position="312"/>
    </location>
</feature>
<feature type="transmembrane region" description="Helical" evidence="2">
    <location>
        <begin position="191"/>
        <end position="208"/>
    </location>
</feature>
<gene>
    <name evidence="3" type="ORF">UFOPK2810_00059</name>
</gene>
<feature type="region of interest" description="Disordered" evidence="1">
    <location>
        <begin position="1"/>
        <end position="48"/>
    </location>
</feature>
<dbReference type="InterPro" id="IPR045931">
    <property type="entry name" value="DUF6350"/>
</dbReference>
<sequence>MGAPTSADRRASKPVGKPVGKPLSKPAGKPVGEKAGTPTGAPSKPIKASAVKLERTPRRVWVVALLASLWAAGIGVALIAIPIFSVWLTATGGGTSWLVPLKDSGLAWVIAHDVSVRADSGTYSLLPLGLLLVWMALLAHAGRWASRAAGVTTLRNAGALTAAAATCYALILSGVSSVANSPDFRTSPTRAFGVGLFVGAAGLGWGVLRGSGLMAETRSRMSPHARTMVKSAIAGTAALVGFGALAAAVSLGLNFQAAVDSQRLLEPGLVGGLALLILGVGYAPVIIMWAVSYLVGAGVNLGAGVVISPFVASSEPVQLPPFPILAAIPQDLGTLGMALPLTGVLAGVFMGAIVGRRTERSVLARLSLVIGAVVMASITLSILARLAVGSLGADRLVSIGPPSETVALLSGALLLLGAVPAALLIRPAFSEPDHWDTTAYDARGHRFEQVKDRHV</sequence>
<dbReference type="AlphaFoldDB" id="A0A6J6SNJ7"/>
<name>A0A6J6SNJ7_9ZZZZ</name>
<evidence type="ECO:0000313" key="3">
    <source>
        <dbReference type="EMBL" id="CAB4736481.1"/>
    </source>
</evidence>
<feature type="transmembrane region" description="Helical" evidence="2">
    <location>
        <begin position="229"/>
        <end position="249"/>
    </location>
</feature>
<protein>
    <submittedName>
        <fullName evidence="3">Unannotated protein</fullName>
    </submittedName>
</protein>
<evidence type="ECO:0000256" key="2">
    <source>
        <dbReference type="SAM" id="Phobius"/>
    </source>
</evidence>
<evidence type="ECO:0000256" key="1">
    <source>
        <dbReference type="SAM" id="MobiDB-lite"/>
    </source>
</evidence>
<dbReference type="Pfam" id="PF19877">
    <property type="entry name" value="DUF6350"/>
    <property type="match status" value="1"/>
</dbReference>
<dbReference type="EMBL" id="CAEZYZ010000005">
    <property type="protein sequence ID" value="CAB4736481.1"/>
    <property type="molecule type" value="Genomic_DNA"/>
</dbReference>
<feature type="transmembrane region" description="Helical" evidence="2">
    <location>
        <begin position="366"/>
        <end position="386"/>
    </location>
</feature>
<feature type="transmembrane region" description="Helical" evidence="2">
    <location>
        <begin position="157"/>
        <end position="179"/>
    </location>
</feature>
<keyword evidence="2" id="KW-0472">Membrane</keyword>
<accession>A0A6J6SNJ7</accession>
<organism evidence="3">
    <name type="scientific">freshwater metagenome</name>
    <dbReference type="NCBI Taxonomy" id="449393"/>
    <lineage>
        <taxon>unclassified sequences</taxon>
        <taxon>metagenomes</taxon>
        <taxon>ecological metagenomes</taxon>
    </lineage>
</organism>
<proteinExistence type="predicted"/>
<keyword evidence="2" id="KW-1133">Transmembrane helix</keyword>
<feature type="transmembrane region" description="Helical" evidence="2">
    <location>
        <begin position="269"/>
        <end position="287"/>
    </location>
</feature>
<keyword evidence="2" id="KW-0812">Transmembrane</keyword>
<feature type="transmembrane region" description="Helical" evidence="2">
    <location>
        <begin position="406"/>
        <end position="425"/>
    </location>
</feature>
<feature type="transmembrane region" description="Helical" evidence="2">
    <location>
        <begin position="125"/>
        <end position="145"/>
    </location>
</feature>
<feature type="transmembrane region" description="Helical" evidence="2">
    <location>
        <begin position="332"/>
        <end position="354"/>
    </location>
</feature>
<reference evidence="3" key="1">
    <citation type="submission" date="2020-05" db="EMBL/GenBank/DDBJ databases">
        <authorList>
            <person name="Chiriac C."/>
            <person name="Salcher M."/>
            <person name="Ghai R."/>
            <person name="Kavagutti S V."/>
        </authorList>
    </citation>
    <scope>NUCLEOTIDE SEQUENCE</scope>
</reference>